<dbReference type="PRINTS" id="PR00299">
    <property type="entry name" value="ACRYSTALLIN"/>
</dbReference>
<feature type="domain" description="SHSP" evidence="4">
    <location>
        <begin position="1329"/>
        <end position="1435"/>
    </location>
</feature>
<organism evidence="5 6">
    <name type="scientific">Meganyctiphanes norvegica</name>
    <name type="common">Northern krill</name>
    <name type="synonym">Thysanopoda norvegica</name>
    <dbReference type="NCBI Taxonomy" id="48144"/>
    <lineage>
        <taxon>Eukaryota</taxon>
        <taxon>Metazoa</taxon>
        <taxon>Ecdysozoa</taxon>
        <taxon>Arthropoda</taxon>
        <taxon>Crustacea</taxon>
        <taxon>Multicrustacea</taxon>
        <taxon>Malacostraca</taxon>
        <taxon>Eumalacostraca</taxon>
        <taxon>Eucarida</taxon>
        <taxon>Euphausiacea</taxon>
        <taxon>Euphausiidae</taxon>
        <taxon>Meganyctiphanes</taxon>
    </lineage>
</organism>
<dbReference type="GO" id="GO:0051082">
    <property type="term" value="F:unfolded protein binding"/>
    <property type="evidence" value="ECO:0007669"/>
    <property type="project" value="TreeGrafter"/>
</dbReference>
<feature type="compositionally biased region" description="Low complexity" evidence="3">
    <location>
        <begin position="389"/>
        <end position="403"/>
    </location>
</feature>
<dbReference type="Gene3D" id="2.60.40.790">
    <property type="match status" value="20"/>
</dbReference>
<feature type="domain" description="SHSP" evidence="4">
    <location>
        <begin position="2926"/>
        <end position="3037"/>
    </location>
</feature>
<dbReference type="Proteomes" id="UP001497623">
    <property type="component" value="Unassembled WGS sequence"/>
</dbReference>
<dbReference type="PANTHER" id="PTHR45640">
    <property type="entry name" value="HEAT SHOCK PROTEIN HSP-12.2-RELATED"/>
    <property type="match status" value="1"/>
</dbReference>
<name>A0AAV2Q5F4_MEGNR</name>
<dbReference type="InterPro" id="IPR002068">
    <property type="entry name" value="A-crystallin/Hsp20_dom"/>
</dbReference>
<evidence type="ECO:0000256" key="1">
    <source>
        <dbReference type="PROSITE-ProRule" id="PRU00285"/>
    </source>
</evidence>
<comment type="similarity">
    <text evidence="1 2">Belongs to the small heat shock protein (HSP20) family.</text>
</comment>
<dbReference type="InterPro" id="IPR001436">
    <property type="entry name" value="Alpha-crystallin/sHSP_animal"/>
</dbReference>
<dbReference type="GO" id="GO:0005737">
    <property type="term" value="C:cytoplasm"/>
    <property type="evidence" value="ECO:0007669"/>
    <property type="project" value="TreeGrafter"/>
</dbReference>
<dbReference type="EMBL" id="CAXKWB010003132">
    <property type="protein sequence ID" value="CAL4068413.1"/>
    <property type="molecule type" value="Genomic_DNA"/>
</dbReference>
<feature type="domain" description="SHSP" evidence="4">
    <location>
        <begin position="3258"/>
        <end position="3360"/>
    </location>
</feature>
<feature type="domain" description="SHSP" evidence="4">
    <location>
        <begin position="1478"/>
        <end position="1586"/>
    </location>
</feature>
<protein>
    <recommendedName>
        <fullName evidence="4">SHSP domain-containing protein</fullName>
    </recommendedName>
</protein>
<reference evidence="5 6" key="1">
    <citation type="submission" date="2024-05" db="EMBL/GenBank/DDBJ databases">
        <authorList>
            <person name="Wallberg A."/>
        </authorList>
    </citation>
    <scope>NUCLEOTIDE SEQUENCE [LARGE SCALE GENOMIC DNA]</scope>
</reference>
<accession>A0AAV2Q5F4</accession>
<dbReference type="GO" id="GO:0009408">
    <property type="term" value="P:response to heat"/>
    <property type="evidence" value="ECO:0007669"/>
    <property type="project" value="TreeGrafter"/>
</dbReference>
<evidence type="ECO:0000259" key="4">
    <source>
        <dbReference type="PROSITE" id="PS01031"/>
    </source>
</evidence>
<dbReference type="SUPFAM" id="SSF49764">
    <property type="entry name" value="HSP20-like chaperones"/>
    <property type="match status" value="18"/>
</dbReference>
<feature type="domain" description="SHSP" evidence="4">
    <location>
        <begin position="1169"/>
        <end position="1274"/>
    </location>
</feature>
<dbReference type="GO" id="GO:0005634">
    <property type="term" value="C:nucleus"/>
    <property type="evidence" value="ECO:0007669"/>
    <property type="project" value="TreeGrafter"/>
</dbReference>
<feature type="domain" description="SHSP" evidence="4">
    <location>
        <begin position="1966"/>
        <end position="2071"/>
    </location>
</feature>
<feature type="domain" description="SHSP" evidence="4">
    <location>
        <begin position="1648"/>
        <end position="1748"/>
    </location>
</feature>
<dbReference type="CDD" id="cd06526">
    <property type="entry name" value="metazoan_ACD"/>
    <property type="match status" value="16"/>
</dbReference>
<feature type="domain" description="SHSP" evidence="4">
    <location>
        <begin position="2752"/>
        <end position="2858"/>
    </location>
</feature>
<evidence type="ECO:0000256" key="3">
    <source>
        <dbReference type="SAM" id="MobiDB-lite"/>
    </source>
</evidence>
<feature type="domain" description="SHSP" evidence="4">
    <location>
        <begin position="253"/>
        <end position="364"/>
    </location>
</feature>
<feature type="domain" description="SHSP" evidence="4">
    <location>
        <begin position="2290"/>
        <end position="2393"/>
    </location>
</feature>
<feature type="domain" description="SHSP" evidence="4">
    <location>
        <begin position="535"/>
        <end position="640"/>
    </location>
</feature>
<dbReference type="Pfam" id="PF00011">
    <property type="entry name" value="HSP20"/>
    <property type="match status" value="18"/>
</dbReference>
<dbReference type="CDD" id="cd06464">
    <property type="entry name" value="ACD_sHsps-like"/>
    <property type="match status" value="2"/>
</dbReference>
<feature type="domain" description="SHSP" evidence="4">
    <location>
        <begin position="2605"/>
        <end position="2706"/>
    </location>
</feature>
<feature type="region of interest" description="Disordered" evidence="3">
    <location>
        <begin position="381"/>
        <end position="403"/>
    </location>
</feature>
<dbReference type="PANTHER" id="PTHR45640:SF26">
    <property type="entry name" value="RE23625P"/>
    <property type="match status" value="1"/>
</dbReference>
<proteinExistence type="inferred from homology"/>
<evidence type="ECO:0000313" key="5">
    <source>
        <dbReference type="EMBL" id="CAL4068413.1"/>
    </source>
</evidence>
<dbReference type="PROSITE" id="PS01031">
    <property type="entry name" value="SHSP"/>
    <property type="match status" value="19"/>
</dbReference>
<feature type="domain" description="SHSP" evidence="4">
    <location>
        <begin position="2116"/>
        <end position="2220"/>
    </location>
</feature>
<feature type="domain" description="SHSP" evidence="4">
    <location>
        <begin position="2438"/>
        <end position="2544"/>
    </location>
</feature>
<evidence type="ECO:0000256" key="2">
    <source>
        <dbReference type="RuleBase" id="RU003616"/>
    </source>
</evidence>
<dbReference type="InterPro" id="IPR008978">
    <property type="entry name" value="HSP20-like_chaperone"/>
</dbReference>
<comment type="caution">
    <text evidence="5">The sequence shown here is derived from an EMBL/GenBank/DDBJ whole genome shotgun (WGS) entry which is preliminary data.</text>
</comment>
<feature type="domain" description="SHSP" evidence="4">
    <location>
        <begin position="1793"/>
        <end position="1901"/>
    </location>
</feature>
<keyword evidence="6" id="KW-1185">Reference proteome</keyword>
<feature type="domain" description="SHSP" evidence="4">
    <location>
        <begin position="854"/>
        <end position="955"/>
    </location>
</feature>
<feature type="domain" description="SHSP" evidence="4">
    <location>
        <begin position="1018"/>
        <end position="1125"/>
    </location>
</feature>
<evidence type="ECO:0000313" key="6">
    <source>
        <dbReference type="Proteomes" id="UP001497623"/>
    </source>
</evidence>
<gene>
    <name evidence="5" type="ORF">MNOR_LOCUS7215</name>
</gene>
<sequence length="3379" mass="380029">MPPVQSEVVEDYEDVELLLPIAQRGHFFKDSYFKNARKVFEVSVKEILEKNSIKVEKDIFDNFENYRELRAKECKDETQAVSVTDDASNNKIILDVREFMTGDLRAVVLGDFELMVEGFSEEQAGQERKYFCQRFYLPQDITIEESCAALSSDGVLAIISPKLGDPGAAEVDDEQARKLSSQQSMVEREDSHSLFDTEFAEGQLPILRRGNFFVDGFFKDTRTAYKKVLGDILAKFGASAEDEVAAYNKMRAQNAQDGNQASTITETDKARVIILDVKNFITDGEVGVKLAEEKILHVTGQVDERKGNMIRTKTFNRQYTFPSDVDMSSVVCVMSSDGILAMTARKRPQEPRKVSTKGFCVPICFDDWDDDNDGDVEFTITRTSGGGSQQTQKMSSSKKSSMMGGMPAELQAISRAFDVPIQFECEVDSEEEEDQRGSVKRSVNIPINCEFEEDSDEEFQSIQVQGAKFSVGMSTSSQLKNRNLVPISKRGKFFIDSVYITEQQYFKMAVENVLQTYGVPYNDDNYLEAYETLRLTSMDDIPQAGLCAEMNQEYKILMDMKDYVNGSVNVELIGDNNLVIEGSEEKDGPVNFQQHFTLPMHADMEAVQSSLSEDGVLSITVPLKEASLKPTTLTRKISSQFMPGSSKGKSIEVMKKGIFSQDEYFTPVQQEYKWAVNQSLKRAGITSMGDDRGTYDAQRQDNQNQAMQAIISAEDEDFFKILLDMQDYMNDDIQVKVLDDNTLQVEAHRANEDGSTTCVFQRCFALPGDINIDTILAALASDGILSITAPKKMDVKDLVKNRKFLNVMKKGQFATDNYFESSRPQLSNAVKKTLKKHAMVTEGDIMTSYRTLCQTNVEDEPQVAVCSEDKENYKVLLDMAEFANADVKVEVLCNNDLMVEAQQGDKVYKRHLVIPKHVNVENATTALSSDGILTISAPVKKEAKLVKKRADVQTSKHTAVKLTMGFEVPIAYKGVFSKDECFKADQQHYQAAVSDVIKKCGIKPFGTEMEAYKIQRQKCQAQENQAIISTENEDAYKIILDMQDYMKDDLKVKIMDDSSILVECAKLNEDGTPDCITYSRRFNFPSDADLEAISSALAEDGILTITAPKMPPREPRKSLVPARKGPFFTDAVFKDSVPNYKVGVKSVLQQVGKPLEGDEVKQYETLRKTSPTDENQAIVSTDLGPAYEVLLDLEEFKDADVQVKVISDNDLLVEATQVKDGKTQTYQRHVVLPNDINTEAINTMISSDGILSINAPFKKPGRKPIPSVLKKPLAKPLAVGIAKMGSFFIEPCYADVRPHFQNAVLEVLKREGIPATENPFTAYRVQRERVADEENQAVVSTEGDDTYKVVIDMGENMDDEMKINVVGGNNLEIECFKKNPDGTTTRTFHRRVVLPGNTDMESITSALSSEGILAISAPKIKEVPDQRKLLPVVKKGVYFKDKEFEDSRPYFMDSLRNVLESNNAPVEGDGLDSYKNLRKSKPTEETLATVCTEDGKAYKIALDMDEFKDGNVKVVALSDNDLLVEATVEKDGKPKTFKRHFVLPNHIDIDNVASTLTTDGILSINAPMKATAFSTTAGKHIATSSSISSKAAAGKVLSVAKKASFFTDATFEDARPQLQKAVMEVLKRESITAAEGNEFAVYRDQRKSNLQKENQAIISTETEDAYKTVMDMQDFVNDDLKIQTLPNNNLLVECSKNGAVTYHRQLILPATVNMEAITSNMSSEGILTINALKEKETKPRKYLPLVHRGVYFKDAEFEDSRPQFMVAVKNILKHNKMKPEGDGLEEYRKNLKATGKVEDQSVVLNEDEKSYKIVVDMDEYKDGDVKIQVISDNDVLVEATVIKDGVTKKFKQHFVLPNHVDIDAITSVLTTDGVLNISAPMKASATTQITEKHKASRFTMHSTSDFSNKLASGTELAVTKKASFFSDATFGDVQERFKTAVKDVLDRSGIANVADQYTAYRSQRMKNLNDETQAIISTECDDCYKVVMDMQDFAKDDLKIKTLNDNSLLVECYKKKPDGSTEMSYQRRLVFPGRIDLEAVTSNLASEGILTIIAPKEKVAEPLKSVPMARGGLYFKDAIFEDSRPHFLTAATNILKHNEIPFEGDGVEPYRKQLNDTHNEDHQAVVNLEDEKAFKIVLDMDEFKKGDVNVKILSDNDLLVEASYKNGEGKTRKFKRHFVLPNHVDKDAITSVLTDDGVLSITAPYKASEISKVTEKLKTSKYVTQSASDYTSEMAPGTAITVEKKTTFFSDAAFKDVQEQLKTSMRDILKRAGVKDAKDEYAAYRSEREKNTTDDNQAIISTEHDDHYKVLIDMQDFKGDVSIKSLNDNSIMVECHKKKKSGALIRTYQRRIVFPGHINLEAVTSNLSKEGILSIFAPKRVKDTRKTIPISRYGLFFSDAYFEDYRPHFATAIKDIVKMTKEKNVKDTLSFYRKLRKESGKEEEQAMISIDDSQSYKIVLDMSKFKPDDITIKILDNNDLMVEVKEKKKDGTIITKGFRRQCVLPDNLDLDKLSSAISSDGILTITAPLKPGQTINNVAILATEVKDKLKIGGSLAIKQQGSFFSESMFEEVRQTFTSSVKEVLTRTGITDAKDDMATYRSLREKKVTEANQAIISKECNDYYKIMLDMKEFDLTGDVRVKRLNKDTIVVESYRKKERVFQRCFVLPHNVAIEAASADISSDGILTITAPKKSMMPALRSIPVDRSGGLFFVDEKFVDYRPHMKNAMKDVVHANGITEYEDEIIAYRDLRKKGKKEDDMAAITFEERKSCKISFDMEEYKDGEIKVYVLSNNDILIEVYQKKEGTTSLVKTFSRHFVLPNFVEMDHISSMLSSDGILTIYAPRKGVPLKKKGQKDDKEETIIEEVPTTKTTVGNYFSVTTKGVFSSDEAFTDVQEYLDTALTNVLARGGVKAQGDKRSIYKTHRQQLRIEENQAVLSTEIGKLYKIVLDMHDFLSGDIKVKLLSANNILVQAFKEKNAAANATPYFQRRFVFPYHIDVEAISCLMSSDGVLTVTAPKKPEAVVEDGPVTKTVPVTLKDNLFFDNTDDTYKDFRPKFRDAVLEMLRGKGLKPKDEDAMQLYKDLYETTQDEDNLVAINSEEATTYKMAVDLRDFLNGIHRVHVLSFNDLLVEVVEKKKDGKALRRQFILPNRINMDALTSDVSKDGILTLNAPRTDIKVSKMIEKWEGPREAVTHGDRKSNVKMGTFFTLTKREGFFEDDVFSDVRPHYEAAARNVLKRSDVMTKDDNVSFYNQFRETNKKNEEKRAVISNETDDCYKIIIDMAEFKDEEIRVKMLATNNLIVEGVTKADQMRCFYRRFIFPHKVCIENVHSDLSSDGVLTVTVTKTFATQSSRKISFKKKVGESGNQKRTLAFKGLRNF</sequence>
<feature type="domain" description="SHSP" evidence="4">
    <location>
        <begin position="701"/>
        <end position="808"/>
    </location>
</feature>
<feature type="domain" description="SHSP" evidence="4">
    <location>
        <begin position="72"/>
        <end position="182"/>
    </location>
</feature>
<dbReference type="GO" id="GO:0042026">
    <property type="term" value="P:protein refolding"/>
    <property type="evidence" value="ECO:0007669"/>
    <property type="project" value="TreeGrafter"/>
</dbReference>